<evidence type="ECO:0000256" key="1">
    <source>
        <dbReference type="SAM" id="Phobius"/>
    </source>
</evidence>
<keyword evidence="1" id="KW-0812">Transmembrane</keyword>
<accession>A0A158R518</accession>
<dbReference type="Proteomes" id="UP000046393">
    <property type="component" value="Unplaced"/>
</dbReference>
<reference evidence="3" key="1">
    <citation type="submission" date="2016-04" db="UniProtKB">
        <authorList>
            <consortium name="WormBaseParasite"/>
        </authorList>
    </citation>
    <scope>IDENTIFICATION</scope>
</reference>
<keyword evidence="1" id="KW-0472">Membrane</keyword>
<name>A0A158R518_9BILA</name>
<keyword evidence="1" id="KW-1133">Transmembrane helix</keyword>
<sequence>MERTATCIACPVNGNDAVSGGFRSRSILLKHSCPSKGFVIVIVYFIGFSGLLRTLFSENVNSKEKNKCHIFVFNIIGVKNYINYWLFRNAAKCVLWKILHHGSPLCASWLVQAVPALIEKNVITNEEVINECFYIFSDGQNISQASELLLSLSNDYNQVVLHGLSLLPVQKRRSFLSRLLCAPMEKSFGCLMRLVFGDELLEDEKQLIILHILKSTDQEHIDTISRTLSCSYHQLLHYAVESPLMNRMMLKYCEDERVLLSLNLNYTNSIFDLCERIINGPHQCLLALVSNPSFPTHSSLVYPLLNAYASLSEWKKVPFSPSLSKQFECNNMSMEKIIQKISLLIQRSQNIKLKDDTLVPIKHGARTLFDYFNWIADSRQKINSSLTFWRKYSICSVSNIQICFICSFLPFLSDDQFDDYLSLLGQFVRTAPYLADGVLIFCLQLMKKSVESRKKFISWMHNLAVSKTAHGSVCKLLLTVAKSKDVAESVMAIKCLENLWNFSRWSSFDEFENVLKIDLSQSKSICLAKFSLIRSVCKKSDRSEELLPMLSALLNSNNEYLFETISVVIELCAAQILEMPSVLELFSPLASASQQTNVICGYIKLLALPSGLPIEEPDNRPDCIKLLWQYTSEENTPEVQSSAWEGLAAYPLELVQEALKEDNEEQDFFYQKIKDFIEKMDNKIADGISHFLTRLVSTEIQSIGRSLYIENDGFDYDYNRIIITGLKNFSWEKAMALNEIAALSAFGLYSESISPLGKRISVTLQRLYNAFIKVQIPLNDEWITLKYIIAWGKAIESVYKFLSEVSSDIQPNQTARAAPSDEIINVMKRAVATSNLALFNIVLALSFLITCARELNSAVKVAAEEFLLSCISPEYKCTTPALFRTDVNHNKELTVLSYFAVSRLFRKENLVANRSYDYFCQLINKNESFAKSGWLILASGGELDKAENSNVLILCRLLKDLDEIRDSKIGLLKWKPSEVQFAGLLNDSSSDLVDFIIDRLCFKAPKDKSVFTKWLEKETEFFNDVNDSSGGLMKILSGKLAKKLLGFLASGDSDVNAVALEELSSMYLLRGYQRISLKPKNYHYLCDSSVLRIIIQKLQENFNDSEADVFLAILQSLCGYSGRSDGRELPPLKWIFLYKIFSVANRDIQKCILRIAVRQQDVELLCKLVTSRTFEDNFLDFLELVLDNMDILQKITPQPVVKLIIDHLVKSTSEKKLEQQIWSVLASLAPQNQYVIESWFSKLPEITEVKVLDFPIYSNFKGVDIPYSMLCKNTLLHIWASTKSLLVEKNISLLVSLFKTLEKSPSRYTDQLRATALLVVAHNVIELTTEVRSQAIKWLITDFNLNGKRTFMDVYLYWRLFISFCSTYYSDEVPVFLVVESDVETWKWIESRASSVFQGILKDSNFLEISDEIANFIVSLLRLIEEFNEDDVDAITFKNYVNGKVLKIYDFVYVSELLQLMMSIIPSSTSKCLDVSQMWSKVFK</sequence>
<keyword evidence="2" id="KW-1185">Reference proteome</keyword>
<proteinExistence type="predicted"/>
<protein>
    <submittedName>
        <fullName evidence="3">DUF3730 domain-containing protein</fullName>
    </submittedName>
</protein>
<dbReference type="WBParaSite" id="SMUV_0000523601-mRNA-1">
    <property type="protein sequence ID" value="SMUV_0000523601-mRNA-1"/>
    <property type="gene ID" value="SMUV_0000523601"/>
</dbReference>
<dbReference type="STRING" id="451379.A0A158R518"/>
<evidence type="ECO:0000313" key="3">
    <source>
        <dbReference type="WBParaSite" id="SMUV_0000523601-mRNA-1"/>
    </source>
</evidence>
<organism evidence="2 3">
    <name type="scientific">Syphacia muris</name>
    <dbReference type="NCBI Taxonomy" id="451379"/>
    <lineage>
        <taxon>Eukaryota</taxon>
        <taxon>Metazoa</taxon>
        <taxon>Ecdysozoa</taxon>
        <taxon>Nematoda</taxon>
        <taxon>Chromadorea</taxon>
        <taxon>Rhabditida</taxon>
        <taxon>Spirurina</taxon>
        <taxon>Oxyuridomorpha</taxon>
        <taxon>Oxyuroidea</taxon>
        <taxon>Oxyuridae</taxon>
        <taxon>Syphacia</taxon>
    </lineage>
</organism>
<feature type="transmembrane region" description="Helical" evidence="1">
    <location>
        <begin position="38"/>
        <end position="56"/>
    </location>
</feature>
<evidence type="ECO:0000313" key="2">
    <source>
        <dbReference type="Proteomes" id="UP000046393"/>
    </source>
</evidence>